<evidence type="ECO:0000313" key="2">
    <source>
        <dbReference type="Proteomes" id="UP001186974"/>
    </source>
</evidence>
<proteinExistence type="predicted"/>
<name>A0ACC3DL33_9PEZI</name>
<accession>A0ACC3DL33</accession>
<gene>
    <name evidence="1" type="ORF">LTS18_010325</name>
</gene>
<sequence length="201" mass="21680">MKFQSTLLLSAACLASAAVFSERQGFQAAIRTVPSTLNVPGVKRIKTRTGPYTLPSTAEKNLQSRLMGVSGMIDVIGVTTKPCTSGCTILAIQGDLEYANGTRALTSDGSWLHHSVMFAQGPGRGDAACNTGLDAFFSTGNERNPAFYADTNASVIGTGYHVQATDRFQLYSELMNMDLIRKEVYMVLYYDVVPTTPAMTK</sequence>
<protein>
    <submittedName>
        <fullName evidence="1">Uncharacterized protein</fullName>
    </submittedName>
</protein>
<keyword evidence="2" id="KW-1185">Reference proteome</keyword>
<evidence type="ECO:0000313" key="1">
    <source>
        <dbReference type="EMBL" id="KAK3077413.1"/>
    </source>
</evidence>
<dbReference type="Proteomes" id="UP001186974">
    <property type="component" value="Unassembled WGS sequence"/>
</dbReference>
<comment type="caution">
    <text evidence="1">The sequence shown here is derived from an EMBL/GenBank/DDBJ whole genome shotgun (WGS) entry which is preliminary data.</text>
</comment>
<dbReference type="EMBL" id="JAWDJW010002876">
    <property type="protein sequence ID" value="KAK3077413.1"/>
    <property type="molecule type" value="Genomic_DNA"/>
</dbReference>
<reference evidence="1" key="1">
    <citation type="submission" date="2024-09" db="EMBL/GenBank/DDBJ databases">
        <title>Black Yeasts Isolated from many extreme environments.</title>
        <authorList>
            <person name="Coleine C."/>
            <person name="Stajich J.E."/>
            <person name="Selbmann L."/>
        </authorList>
    </citation>
    <scope>NUCLEOTIDE SEQUENCE</scope>
    <source>
        <strain evidence="1">CCFEE 5737</strain>
    </source>
</reference>
<organism evidence="1 2">
    <name type="scientific">Coniosporium uncinatum</name>
    <dbReference type="NCBI Taxonomy" id="93489"/>
    <lineage>
        <taxon>Eukaryota</taxon>
        <taxon>Fungi</taxon>
        <taxon>Dikarya</taxon>
        <taxon>Ascomycota</taxon>
        <taxon>Pezizomycotina</taxon>
        <taxon>Dothideomycetes</taxon>
        <taxon>Dothideomycetes incertae sedis</taxon>
        <taxon>Coniosporium</taxon>
    </lineage>
</organism>